<dbReference type="SMART" id="SM00665">
    <property type="entry name" value="B561"/>
    <property type="match status" value="1"/>
</dbReference>
<evidence type="ECO:0000256" key="5">
    <source>
        <dbReference type="ARBA" id="ARBA00022692"/>
    </source>
</evidence>
<name>A0A914YHW5_9BILA</name>
<evidence type="ECO:0000259" key="14">
    <source>
        <dbReference type="PROSITE" id="PS50836"/>
    </source>
</evidence>
<keyword evidence="10 12" id="KW-0472">Membrane</keyword>
<dbReference type="Pfam" id="PF03351">
    <property type="entry name" value="DOMON"/>
    <property type="match status" value="1"/>
</dbReference>
<evidence type="ECO:0000256" key="9">
    <source>
        <dbReference type="ARBA" id="ARBA00023004"/>
    </source>
</evidence>
<dbReference type="PROSITE" id="PS50939">
    <property type="entry name" value="CYTOCHROME_B561"/>
    <property type="match status" value="1"/>
</dbReference>
<dbReference type="CDD" id="cd08760">
    <property type="entry name" value="Cyt_b561_FRRS1_like"/>
    <property type="match status" value="1"/>
</dbReference>
<evidence type="ECO:0000256" key="7">
    <source>
        <dbReference type="ARBA" id="ARBA00022982"/>
    </source>
</evidence>
<dbReference type="GO" id="GO:0140571">
    <property type="term" value="F:transmembrane ascorbate ferrireductase activity"/>
    <property type="evidence" value="ECO:0007669"/>
    <property type="project" value="UniProtKB-EC"/>
</dbReference>
<keyword evidence="7" id="KW-0249">Electron transport</keyword>
<feature type="transmembrane region" description="Helical" evidence="12">
    <location>
        <begin position="290"/>
        <end position="311"/>
    </location>
</feature>
<evidence type="ECO:0000256" key="3">
    <source>
        <dbReference type="ARBA" id="ARBA00022448"/>
    </source>
</evidence>
<comment type="cofactor">
    <cofactor evidence="1">
        <name>heme b</name>
        <dbReference type="ChEBI" id="CHEBI:60344"/>
    </cofactor>
</comment>
<evidence type="ECO:0000259" key="15">
    <source>
        <dbReference type="PROSITE" id="PS50939"/>
    </source>
</evidence>
<keyword evidence="5 12" id="KW-0812">Transmembrane</keyword>
<proteinExistence type="predicted"/>
<keyword evidence="13" id="KW-0732">Signal</keyword>
<dbReference type="GO" id="GO:0020037">
    <property type="term" value="F:heme binding"/>
    <property type="evidence" value="ECO:0007669"/>
    <property type="project" value="TreeGrafter"/>
</dbReference>
<evidence type="ECO:0000256" key="11">
    <source>
        <dbReference type="ARBA" id="ARBA00024225"/>
    </source>
</evidence>
<evidence type="ECO:0000256" key="2">
    <source>
        <dbReference type="ARBA" id="ARBA00004141"/>
    </source>
</evidence>
<keyword evidence="4" id="KW-0349">Heme</keyword>
<feature type="chain" id="PRO_5037157493" description="ascorbate ferrireductase (transmembrane)" evidence="13">
    <location>
        <begin position="21"/>
        <end position="536"/>
    </location>
</feature>
<feature type="transmembrane region" description="Helical" evidence="12">
    <location>
        <begin position="442"/>
        <end position="464"/>
    </location>
</feature>
<organism evidence="16 17">
    <name type="scientific">Panagrolaimus superbus</name>
    <dbReference type="NCBI Taxonomy" id="310955"/>
    <lineage>
        <taxon>Eukaryota</taxon>
        <taxon>Metazoa</taxon>
        <taxon>Ecdysozoa</taxon>
        <taxon>Nematoda</taxon>
        <taxon>Chromadorea</taxon>
        <taxon>Rhabditida</taxon>
        <taxon>Tylenchina</taxon>
        <taxon>Panagrolaimomorpha</taxon>
        <taxon>Panagrolaimoidea</taxon>
        <taxon>Panagrolaimidae</taxon>
        <taxon>Panagrolaimus</taxon>
    </lineage>
</organism>
<feature type="signal peptide" evidence="13">
    <location>
        <begin position="1"/>
        <end position="20"/>
    </location>
</feature>
<feature type="transmembrane region" description="Helical" evidence="12">
    <location>
        <begin position="504"/>
        <end position="529"/>
    </location>
</feature>
<dbReference type="InterPro" id="IPR045150">
    <property type="entry name" value="CYB561D1/2"/>
</dbReference>
<feature type="domain" description="Cytochrome b561" evidence="15">
    <location>
        <begin position="251"/>
        <end position="467"/>
    </location>
</feature>
<evidence type="ECO:0000256" key="12">
    <source>
        <dbReference type="SAM" id="Phobius"/>
    </source>
</evidence>
<dbReference type="PROSITE" id="PS50836">
    <property type="entry name" value="DOMON"/>
    <property type="match status" value="1"/>
</dbReference>
<feature type="transmembrane region" description="Helical" evidence="12">
    <location>
        <begin position="332"/>
        <end position="351"/>
    </location>
</feature>
<evidence type="ECO:0000313" key="16">
    <source>
        <dbReference type="Proteomes" id="UP000887577"/>
    </source>
</evidence>
<keyword evidence="3" id="KW-0813">Transport</keyword>
<evidence type="ECO:0000256" key="8">
    <source>
        <dbReference type="ARBA" id="ARBA00022989"/>
    </source>
</evidence>
<dbReference type="PANTHER" id="PTHR15422">
    <property type="entry name" value="OS05G0565100 PROTEIN"/>
    <property type="match status" value="1"/>
</dbReference>
<keyword evidence="9" id="KW-0408">Iron</keyword>
<keyword evidence="16" id="KW-1185">Reference proteome</keyword>
<evidence type="ECO:0000256" key="4">
    <source>
        <dbReference type="ARBA" id="ARBA00022617"/>
    </source>
</evidence>
<feature type="domain" description="DOMON" evidence="14">
    <location>
        <begin position="51"/>
        <end position="178"/>
    </location>
</feature>
<dbReference type="GO" id="GO:0046872">
    <property type="term" value="F:metal ion binding"/>
    <property type="evidence" value="ECO:0007669"/>
    <property type="project" value="UniProtKB-KW"/>
</dbReference>
<dbReference type="Pfam" id="PF03188">
    <property type="entry name" value="Cytochrom_B561"/>
    <property type="match status" value="1"/>
</dbReference>
<dbReference type="PANTHER" id="PTHR15422:SF24">
    <property type="entry name" value="DOMON RELATED DOMAIN-CONTAINING PROTEIN"/>
    <property type="match status" value="1"/>
</dbReference>
<dbReference type="InterPro" id="IPR005018">
    <property type="entry name" value="DOMON_domain"/>
</dbReference>
<dbReference type="EC" id="7.2.1.3" evidence="11"/>
<dbReference type="AlphaFoldDB" id="A0A914YHW5"/>
<dbReference type="Gene3D" id="1.20.120.1770">
    <property type="match status" value="1"/>
</dbReference>
<evidence type="ECO:0000256" key="10">
    <source>
        <dbReference type="ARBA" id="ARBA00023136"/>
    </source>
</evidence>
<evidence type="ECO:0000313" key="17">
    <source>
        <dbReference type="WBParaSite" id="PSU_v2.g1839.t1"/>
    </source>
</evidence>
<sequence>MPTNIAVFLTFLSLFAILQAQSVDPFFTKSDCGRTKQCIFKPDNCVPYIDCSYAFSYRVDGENLIIELLGKVKSENSSWIAVGFSNDSVMGRDSLVTCGAQFSDGNYSGRLTYNPGKSNRPVFIPQEIMDEMVQTIYTNYSNNTLYCLLSRKIVPVNGVNPNEVFDLSNPKYVLLASGLIENEYVRVHDMDPDHSTFPFVSQNPINLIDRSKRQSPNYQLNVQPSNDHTVQLSGNANSGIAGNNITGHQFLASQQQNAGIPQNQQQFQPPPNLPVGLTAKKQSDLLKVHAILMIIAWVFFLPIGVMFGTFFKYHWPNTYIFRKNIWFQAHRVFNLIGIACTIAAFVCIFVREDWQWIGPSPTKSTFENNQWPSVHAMLGLLACVVAWAQPLNAVFRCHPTSAWRWIFKFYHGFFGFGAFLMATAAIMIAVKHFKTVFTNSDAALGIYIAFVATFGAVFVILWFLDIGSWWQRRRNVVATDMELVQVDGKRHVTLTPATVRTHRIYFVLLLFFAGVALGATIAISILIGLRKVQTFQ</sequence>
<keyword evidence="6" id="KW-0479">Metal-binding</keyword>
<dbReference type="InterPro" id="IPR006593">
    <property type="entry name" value="Cyt_b561/ferric_Rdtase_TM"/>
</dbReference>
<feature type="transmembrane region" description="Helical" evidence="12">
    <location>
        <begin position="371"/>
        <end position="388"/>
    </location>
</feature>
<comment type="subcellular location">
    <subcellularLocation>
        <location evidence="2">Membrane</location>
        <topology evidence="2">Multi-pass membrane protein</topology>
    </subcellularLocation>
</comment>
<keyword evidence="8 12" id="KW-1133">Transmembrane helix</keyword>
<dbReference type="GO" id="GO:0016020">
    <property type="term" value="C:membrane"/>
    <property type="evidence" value="ECO:0007669"/>
    <property type="project" value="UniProtKB-SubCell"/>
</dbReference>
<evidence type="ECO:0000256" key="13">
    <source>
        <dbReference type="SAM" id="SignalP"/>
    </source>
</evidence>
<accession>A0A914YHW5</accession>
<evidence type="ECO:0000256" key="1">
    <source>
        <dbReference type="ARBA" id="ARBA00001970"/>
    </source>
</evidence>
<dbReference type="GO" id="GO:0140575">
    <property type="term" value="F:transmembrane monodehydroascorbate reductase activity"/>
    <property type="evidence" value="ECO:0007669"/>
    <property type="project" value="InterPro"/>
</dbReference>
<dbReference type="WBParaSite" id="PSU_v2.g1839.t1">
    <property type="protein sequence ID" value="PSU_v2.g1839.t1"/>
    <property type="gene ID" value="PSU_v2.g1839"/>
</dbReference>
<dbReference type="CDD" id="cd09628">
    <property type="entry name" value="DOMON_SDR_2_like"/>
    <property type="match status" value="1"/>
</dbReference>
<evidence type="ECO:0000256" key="6">
    <source>
        <dbReference type="ARBA" id="ARBA00022723"/>
    </source>
</evidence>
<dbReference type="Proteomes" id="UP000887577">
    <property type="component" value="Unplaced"/>
</dbReference>
<reference evidence="17" key="1">
    <citation type="submission" date="2022-11" db="UniProtKB">
        <authorList>
            <consortium name="WormBaseParasite"/>
        </authorList>
    </citation>
    <scope>IDENTIFICATION</scope>
</reference>
<protein>
    <recommendedName>
        <fullName evidence="11">ascorbate ferrireductase (transmembrane)</fullName>
        <ecNumber evidence="11">7.2.1.3</ecNumber>
    </recommendedName>
</protein>
<feature type="transmembrane region" description="Helical" evidence="12">
    <location>
        <begin position="409"/>
        <end position="430"/>
    </location>
</feature>